<name>A0ABN8ET94_9BACT</name>
<dbReference type="InterPro" id="IPR055015">
    <property type="entry name" value="GCX_COOH"/>
</dbReference>
<dbReference type="NCBIfam" id="NF045639">
    <property type="entry name" value="GCX_COOH"/>
    <property type="match status" value="1"/>
</dbReference>
<evidence type="ECO:0000313" key="3">
    <source>
        <dbReference type="Proteomes" id="UP000837932"/>
    </source>
</evidence>
<protein>
    <submittedName>
        <fullName evidence="2">Uncharacterized protein</fullName>
    </submittedName>
</protein>
<proteinExistence type="predicted"/>
<keyword evidence="3" id="KW-1185">Reference proteome</keyword>
<reference evidence="2" key="1">
    <citation type="submission" date="2021-12" db="EMBL/GenBank/DDBJ databases">
        <authorList>
            <person name="Rodrigo-Torres L."/>
            <person name="Arahal R. D."/>
            <person name="Lucena T."/>
        </authorList>
    </citation>
    <scope>NUCLEOTIDE SEQUENCE</scope>
    <source>
        <strain evidence="2">CECT 8858</strain>
    </source>
</reference>
<sequence>MRKLIVCLLLFSINQGFAQNITQMEYFIDADPGYGSGISVSFTEGNPVTVDFSVNLSSNSDGFHFLSLRAKDANNHWGVVGVRPFYKETLPTASLPNITAMEYFIDNDLGYGNGTPITFTASSSVSQSFQIPLPNGILDGFHFLSLRAKDANNHWGVVGVRPFYKETLPTPSLPNITAMEYFIDNDLGYGNGTPVTFTASSSVSQSFQIPLPNGMSDGFHFLSLRAKDANNKWSIVGVRPFYKETLPTASLPNITAMEYFIDNDLGYGNGTPVTFAAGTNVSKDFTVNLGSLSNGTHTLFFRAKDINNKWTVVGNNSFIVQDNVVVIGSIPTQWCLLNNFNIPITLTGTYAVDNVFTAQLSDALGSFASPTTIGTLNSTTAGTLVANVPNTVALGSGYQLRVISSSPVVTNSPTKAFTLISICPPPCSETLTLINPTDNYSSGIITKEVNATTGRITATNQVTGSGTKVTYRAGKSITLNAGFKADGGTVFKTEFGGCAN</sequence>
<keyword evidence="1" id="KW-0732">Signal</keyword>
<evidence type="ECO:0000313" key="2">
    <source>
        <dbReference type="EMBL" id="CAH0996234.1"/>
    </source>
</evidence>
<dbReference type="EMBL" id="CAKLPY010000002">
    <property type="protein sequence ID" value="CAH0996234.1"/>
    <property type="molecule type" value="Genomic_DNA"/>
</dbReference>
<accession>A0ABN8ET94</accession>
<gene>
    <name evidence="2" type="ORF">EMA8858_02365</name>
</gene>
<dbReference type="Proteomes" id="UP000837932">
    <property type="component" value="Unassembled WGS sequence"/>
</dbReference>
<feature type="signal peptide" evidence="1">
    <location>
        <begin position="1"/>
        <end position="18"/>
    </location>
</feature>
<feature type="chain" id="PRO_5047121095" evidence="1">
    <location>
        <begin position="19"/>
        <end position="500"/>
    </location>
</feature>
<evidence type="ECO:0000256" key="1">
    <source>
        <dbReference type="SAM" id="SignalP"/>
    </source>
</evidence>
<organism evidence="2 3">
    <name type="scientific">Emticicia aquatica</name>
    <dbReference type="NCBI Taxonomy" id="1681835"/>
    <lineage>
        <taxon>Bacteria</taxon>
        <taxon>Pseudomonadati</taxon>
        <taxon>Bacteroidota</taxon>
        <taxon>Cytophagia</taxon>
        <taxon>Cytophagales</taxon>
        <taxon>Leadbetterellaceae</taxon>
        <taxon>Emticicia</taxon>
    </lineage>
</organism>
<comment type="caution">
    <text evidence="2">The sequence shown here is derived from an EMBL/GenBank/DDBJ whole genome shotgun (WGS) entry which is preliminary data.</text>
</comment>
<dbReference type="RefSeq" id="WP_238806799.1">
    <property type="nucleotide sequence ID" value="NZ_CAKLPY010000002.1"/>
</dbReference>